<organism evidence="3 4">
    <name type="scientific">Duganella levis</name>
    <dbReference type="NCBI Taxonomy" id="2692169"/>
    <lineage>
        <taxon>Bacteria</taxon>
        <taxon>Pseudomonadati</taxon>
        <taxon>Pseudomonadota</taxon>
        <taxon>Betaproteobacteria</taxon>
        <taxon>Burkholderiales</taxon>
        <taxon>Oxalobacteraceae</taxon>
        <taxon>Telluria group</taxon>
        <taxon>Duganella</taxon>
    </lineage>
</organism>
<proteinExistence type="predicted"/>
<dbReference type="Proteomes" id="UP000642144">
    <property type="component" value="Unassembled WGS sequence"/>
</dbReference>
<evidence type="ECO:0000313" key="3">
    <source>
        <dbReference type="EMBL" id="MYN25572.1"/>
    </source>
</evidence>
<reference evidence="3 4" key="1">
    <citation type="submission" date="2019-12" db="EMBL/GenBank/DDBJ databases">
        <title>Novel species isolated from a subtropical stream in China.</title>
        <authorList>
            <person name="Lu H."/>
        </authorList>
    </citation>
    <scope>NUCLEOTIDE SEQUENCE [LARGE SCALE GENOMIC DNA]</scope>
    <source>
        <strain evidence="3 4">CY42W</strain>
    </source>
</reference>
<keyword evidence="2" id="KW-0472">Membrane</keyword>
<comment type="caution">
    <text evidence="3">The sequence shown here is derived from an EMBL/GenBank/DDBJ whole genome shotgun (WGS) entry which is preliminary data.</text>
</comment>
<evidence type="ECO:0000256" key="1">
    <source>
        <dbReference type="SAM" id="MobiDB-lite"/>
    </source>
</evidence>
<dbReference type="EMBL" id="WWCT01000002">
    <property type="protein sequence ID" value="MYN25572.1"/>
    <property type="molecule type" value="Genomic_DNA"/>
</dbReference>
<evidence type="ECO:0000313" key="4">
    <source>
        <dbReference type="Proteomes" id="UP000642144"/>
    </source>
</evidence>
<protein>
    <submittedName>
        <fullName evidence="3">Uncharacterized protein</fullName>
    </submittedName>
</protein>
<name>A0ABW9VVH1_9BURK</name>
<keyword evidence="2" id="KW-0812">Transmembrane</keyword>
<gene>
    <name evidence="3" type="ORF">GTP69_04070</name>
</gene>
<sequence length="262" mass="26887">METSKPKPDLMAGAASSHRPATDKRILAHLEHGTKTPVRAASVPGWTIDGWTIGLCGLLLLMCVMAWLLHDRSITPETFRSSDSGGAIAHVATRQAVPAQPVAETAQAAAIVNVAANEAVVEAETPTAATVAIANAAGAANTASASPQAATHPQTPRALVAAASKPTTPPPARATAASANVSPPATADTDVTLLTALVAHAGKPTSVTPERSRDVVERQDGDSTVQLLARCKQLGVIEGMLCRSRICSGRWDTDAACRAPAH</sequence>
<dbReference type="RefSeq" id="WP_161053673.1">
    <property type="nucleotide sequence ID" value="NZ_WWCT01000002.1"/>
</dbReference>
<feature type="compositionally biased region" description="Low complexity" evidence="1">
    <location>
        <begin position="173"/>
        <end position="184"/>
    </location>
</feature>
<keyword evidence="4" id="KW-1185">Reference proteome</keyword>
<evidence type="ECO:0000256" key="2">
    <source>
        <dbReference type="SAM" id="Phobius"/>
    </source>
</evidence>
<keyword evidence="2" id="KW-1133">Transmembrane helix</keyword>
<accession>A0ABW9VVH1</accession>
<feature type="transmembrane region" description="Helical" evidence="2">
    <location>
        <begin position="51"/>
        <end position="70"/>
    </location>
</feature>
<feature type="region of interest" description="Disordered" evidence="1">
    <location>
        <begin position="144"/>
        <end position="184"/>
    </location>
</feature>